<dbReference type="EC" id="2.3.1.-" evidence="2"/>
<dbReference type="GO" id="GO:0016746">
    <property type="term" value="F:acyltransferase activity"/>
    <property type="evidence" value="ECO:0007669"/>
    <property type="project" value="UniProtKB-KW"/>
</dbReference>
<reference evidence="3" key="1">
    <citation type="submission" date="2023-07" db="EMBL/GenBank/DDBJ databases">
        <title>30 novel species of actinomycetes from the DSMZ collection.</title>
        <authorList>
            <person name="Nouioui I."/>
        </authorList>
    </citation>
    <scope>NUCLEOTIDE SEQUENCE [LARGE SCALE GENOMIC DNA]</scope>
    <source>
        <strain evidence="3">DSM 44917</strain>
    </source>
</reference>
<keyword evidence="3" id="KW-1185">Reference proteome</keyword>
<proteinExistence type="predicted"/>
<dbReference type="PROSITE" id="PS51186">
    <property type="entry name" value="GNAT"/>
    <property type="match status" value="1"/>
</dbReference>
<protein>
    <submittedName>
        <fullName evidence="2">N-acetyltransferase</fullName>
        <ecNumber evidence="2">2.3.1.-</ecNumber>
    </submittedName>
</protein>
<dbReference type="SUPFAM" id="SSF55729">
    <property type="entry name" value="Acyl-CoA N-acyltransferases (Nat)"/>
    <property type="match status" value="1"/>
</dbReference>
<dbReference type="CDD" id="cd04301">
    <property type="entry name" value="NAT_SF"/>
    <property type="match status" value="1"/>
</dbReference>
<accession>A0ABU2L7F0</accession>
<dbReference type="EMBL" id="JAVREN010000009">
    <property type="protein sequence ID" value="MDT0307133.1"/>
    <property type="molecule type" value="Genomic_DNA"/>
</dbReference>
<dbReference type="RefSeq" id="WP_311630070.1">
    <property type="nucleotide sequence ID" value="NZ_JAVREN010000009.1"/>
</dbReference>
<evidence type="ECO:0000313" key="3">
    <source>
        <dbReference type="Proteomes" id="UP001183388"/>
    </source>
</evidence>
<dbReference type="Gene3D" id="3.40.630.30">
    <property type="match status" value="1"/>
</dbReference>
<keyword evidence="2" id="KW-0012">Acyltransferase</keyword>
<sequence>MIIRRETGADVPRVQAVTAAAFARPGGGEPVEPGLLAALRACEGWLPALSLVAVDPDVDPGPDGGGAVVGHVVCTRGTAGSAPALGLGPISVAPDRQGRGVGQALMHAVLGAADALGEPLVVLLGEPRFYGRFGFRPAAAHGVESPDPAWGDYFQARPLSAYDPAARGPFRYAAPFDEL</sequence>
<organism evidence="2 3">
    <name type="scientific">Streptomyces boetiae</name>
    <dbReference type="NCBI Taxonomy" id="3075541"/>
    <lineage>
        <taxon>Bacteria</taxon>
        <taxon>Bacillati</taxon>
        <taxon>Actinomycetota</taxon>
        <taxon>Actinomycetes</taxon>
        <taxon>Kitasatosporales</taxon>
        <taxon>Streptomycetaceae</taxon>
        <taxon>Streptomyces</taxon>
    </lineage>
</organism>
<dbReference type="InterPro" id="IPR016181">
    <property type="entry name" value="Acyl_CoA_acyltransferase"/>
</dbReference>
<gene>
    <name evidence="2" type="ORF">RM780_09180</name>
</gene>
<evidence type="ECO:0000313" key="2">
    <source>
        <dbReference type="EMBL" id="MDT0307133.1"/>
    </source>
</evidence>
<keyword evidence="2" id="KW-0808">Transferase</keyword>
<dbReference type="Proteomes" id="UP001183388">
    <property type="component" value="Unassembled WGS sequence"/>
</dbReference>
<comment type="caution">
    <text evidence="2">The sequence shown here is derived from an EMBL/GenBank/DDBJ whole genome shotgun (WGS) entry which is preliminary data.</text>
</comment>
<dbReference type="InterPro" id="IPR000182">
    <property type="entry name" value="GNAT_dom"/>
</dbReference>
<dbReference type="Pfam" id="PF13508">
    <property type="entry name" value="Acetyltransf_7"/>
    <property type="match status" value="1"/>
</dbReference>
<name>A0ABU2L7F0_9ACTN</name>
<evidence type="ECO:0000259" key="1">
    <source>
        <dbReference type="PROSITE" id="PS51186"/>
    </source>
</evidence>
<feature type="domain" description="N-acetyltransferase" evidence="1">
    <location>
        <begin position="1"/>
        <end position="160"/>
    </location>
</feature>